<evidence type="ECO:0000259" key="3">
    <source>
        <dbReference type="Pfam" id="PF13356"/>
    </source>
</evidence>
<evidence type="ECO:0000313" key="4">
    <source>
        <dbReference type="EMBL" id="OIQ73110.1"/>
    </source>
</evidence>
<reference evidence="4" key="1">
    <citation type="submission" date="2016-10" db="EMBL/GenBank/DDBJ databases">
        <title>Sequence of Gallionella enrichment culture.</title>
        <authorList>
            <person name="Poehlein A."/>
            <person name="Muehling M."/>
            <person name="Daniel R."/>
        </authorList>
    </citation>
    <scope>NUCLEOTIDE SEQUENCE</scope>
</reference>
<dbReference type="AlphaFoldDB" id="A0A1J5PNG4"/>
<dbReference type="EMBL" id="MLJW01003000">
    <property type="protein sequence ID" value="OIQ73110.1"/>
    <property type="molecule type" value="Genomic_DNA"/>
</dbReference>
<gene>
    <name evidence="4" type="ORF">GALL_452610</name>
</gene>
<accession>A0A1J5PNG4</accession>
<comment type="similarity">
    <text evidence="1">Belongs to the 'phage' integrase family.</text>
</comment>
<evidence type="ECO:0000256" key="2">
    <source>
        <dbReference type="ARBA" id="ARBA00022908"/>
    </source>
</evidence>
<feature type="domain" description="Integrase DNA-binding" evidence="3">
    <location>
        <begin position="2"/>
        <end position="49"/>
    </location>
</feature>
<dbReference type="PANTHER" id="PTHR30629">
    <property type="entry name" value="PROPHAGE INTEGRASE"/>
    <property type="match status" value="1"/>
</dbReference>
<dbReference type="InterPro" id="IPR025166">
    <property type="entry name" value="Integrase_DNA_bind_dom"/>
</dbReference>
<dbReference type="InterPro" id="IPR050808">
    <property type="entry name" value="Phage_Integrase"/>
</dbReference>
<dbReference type="GO" id="GO:0015074">
    <property type="term" value="P:DNA integration"/>
    <property type="evidence" value="ECO:0007669"/>
    <property type="project" value="UniProtKB-KW"/>
</dbReference>
<dbReference type="Pfam" id="PF13356">
    <property type="entry name" value="Arm-DNA-bind_3"/>
    <property type="match status" value="1"/>
</dbReference>
<proteinExistence type="inferred from homology"/>
<protein>
    <submittedName>
        <fullName evidence="4">Integrase</fullName>
    </submittedName>
</protein>
<dbReference type="Gene3D" id="3.30.160.390">
    <property type="entry name" value="Integrase, DNA-binding domain"/>
    <property type="match status" value="1"/>
</dbReference>
<dbReference type="InterPro" id="IPR038488">
    <property type="entry name" value="Integrase_DNA-bd_sf"/>
</dbReference>
<keyword evidence="2" id="KW-0229">DNA integration</keyword>
<evidence type="ECO:0000256" key="1">
    <source>
        <dbReference type="ARBA" id="ARBA00008857"/>
    </source>
</evidence>
<name>A0A1J5PNG4_9ZZZZ</name>
<dbReference type="PANTHER" id="PTHR30629:SF2">
    <property type="entry name" value="PROPHAGE INTEGRASE INTS-RELATED"/>
    <property type="match status" value="1"/>
</dbReference>
<organism evidence="4">
    <name type="scientific">mine drainage metagenome</name>
    <dbReference type="NCBI Taxonomy" id="410659"/>
    <lineage>
        <taxon>unclassified sequences</taxon>
        <taxon>metagenomes</taxon>
        <taxon>ecological metagenomes</taxon>
    </lineage>
</organism>
<sequence>MAYRFAGKQKIFALGVYPAVSLLKARQRRDKARELLADGIDPGAAKQEAKQAQATSLVNTFEAVARSALRP</sequence>
<comment type="caution">
    <text evidence="4">The sequence shown here is derived from an EMBL/GenBank/DDBJ whole genome shotgun (WGS) entry which is preliminary data.</text>
</comment>